<evidence type="ECO:0000259" key="7">
    <source>
        <dbReference type="PROSITE" id="PS50893"/>
    </source>
</evidence>
<evidence type="ECO:0000256" key="5">
    <source>
        <dbReference type="ARBA" id="ARBA00023251"/>
    </source>
</evidence>
<dbReference type="SUPFAM" id="SSF52540">
    <property type="entry name" value="P-loop containing nucleoside triphosphate hydrolases"/>
    <property type="match status" value="1"/>
</dbReference>
<dbReference type="EMBL" id="WBJZ01000024">
    <property type="protein sequence ID" value="KAB1653258.1"/>
    <property type="molecule type" value="Genomic_DNA"/>
</dbReference>
<comment type="subcellular location">
    <subcellularLocation>
        <location evidence="1">Cell membrane</location>
        <topology evidence="1">Peripheral membrane protein</topology>
    </subcellularLocation>
</comment>
<keyword evidence="9" id="KW-1185">Reference proteome</keyword>
<dbReference type="InterPro" id="IPR003593">
    <property type="entry name" value="AAA+_ATPase"/>
</dbReference>
<dbReference type="RefSeq" id="WP_158041807.1">
    <property type="nucleotide sequence ID" value="NZ_JACCFV010000001.1"/>
</dbReference>
<dbReference type="InterPro" id="IPR027417">
    <property type="entry name" value="P-loop_NTPase"/>
</dbReference>
<dbReference type="GO" id="GO:0005886">
    <property type="term" value="C:plasma membrane"/>
    <property type="evidence" value="ECO:0007669"/>
    <property type="project" value="UniProtKB-SubCell"/>
</dbReference>
<accession>A0A7J5BMZ5</accession>
<dbReference type="PROSITE" id="PS50893">
    <property type="entry name" value="ABC_TRANSPORTER_2"/>
    <property type="match status" value="1"/>
</dbReference>
<dbReference type="PANTHER" id="PTHR42711">
    <property type="entry name" value="ABC TRANSPORTER ATP-BINDING PROTEIN"/>
    <property type="match status" value="1"/>
</dbReference>
<evidence type="ECO:0000256" key="1">
    <source>
        <dbReference type="ARBA" id="ARBA00004202"/>
    </source>
</evidence>
<feature type="compositionally biased region" description="Low complexity" evidence="6">
    <location>
        <begin position="28"/>
        <end position="45"/>
    </location>
</feature>
<dbReference type="OrthoDB" id="9804819at2"/>
<sequence>MDDSTTHTAGHAAAGTGDHPPRNPRPGPATTNRTTANRTTTKLPTPSGPTPVDAAIEVSGVTKRFRDTTALAGVDLRVEHGEVVGLLGPNGAGKSTLVAALVGLRRPDAGTIRVLGLDPARDRQALRGRVGVQLQGAVFHDALTVRELLVLHIAFHDAPYPLDELLDLVDLTAKAGTRVERLSGGQHQRLALAIALAGRPGVLVLDELSTGLDPGARARIRTRIERIRDDGTTILLVSHDVEEVERLCDRIVLLDDGRVIADASPTALVDACRAEHPGVTTLDGAFLALTGTAPAPDTDPEDE</sequence>
<gene>
    <name evidence="8" type="ORF">F8O01_15445</name>
</gene>
<dbReference type="GO" id="GO:0016887">
    <property type="term" value="F:ATP hydrolysis activity"/>
    <property type="evidence" value="ECO:0007669"/>
    <property type="project" value="InterPro"/>
</dbReference>
<keyword evidence="5" id="KW-0046">Antibiotic resistance</keyword>
<reference evidence="8 9" key="1">
    <citation type="submission" date="2019-09" db="EMBL/GenBank/DDBJ databases">
        <title>Phylogeny of genus Pseudoclavibacter and closely related genus.</title>
        <authorList>
            <person name="Li Y."/>
        </authorList>
    </citation>
    <scope>NUCLEOTIDE SEQUENCE [LARGE SCALE GENOMIC DNA]</scope>
    <source>
        <strain evidence="8 9">DSM 23821</strain>
    </source>
</reference>
<feature type="domain" description="ABC transporter" evidence="7">
    <location>
        <begin position="56"/>
        <end position="281"/>
    </location>
</feature>
<evidence type="ECO:0000256" key="6">
    <source>
        <dbReference type="SAM" id="MobiDB-lite"/>
    </source>
</evidence>
<dbReference type="AlphaFoldDB" id="A0A7J5BMZ5"/>
<evidence type="ECO:0000256" key="3">
    <source>
        <dbReference type="ARBA" id="ARBA00022741"/>
    </source>
</evidence>
<dbReference type="GO" id="GO:0005524">
    <property type="term" value="F:ATP binding"/>
    <property type="evidence" value="ECO:0007669"/>
    <property type="project" value="UniProtKB-KW"/>
</dbReference>
<dbReference type="InterPro" id="IPR050763">
    <property type="entry name" value="ABC_transporter_ATP-binding"/>
</dbReference>
<name>A0A7J5BMZ5_9MICO</name>
<organism evidence="8 9">
    <name type="scientific">Pseudoclavibacter chungangensis</name>
    <dbReference type="NCBI Taxonomy" id="587635"/>
    <lineage>
        <taxon>Bacteria</taxon>
        <taxon>Bacillati</taxon>
        <taxon>Actinomycetota</taxon>
        <taxon>Actinomycetes</taxon>
        <taxon>Micrococcales</taxon>
        <taxon>Microbacteriaceae</taxon>
        <taxon>Pseudoclavibacter</taxon>
    </lineage>
</organism>
<dbReference type="InterPro" id="IPR003439">
    <property type="entry name" value="ABC_transporter-like_ATP-bd"/>
</dbReference>
<dbReference type="PANTHER" id="PTHR42711:SF16">
    <property type="entry name" value="ABC TRANSPORTER ATP-BINDING PROTEIN"/>
    <property type="match status" value="1"/>
</dbReference>
<proteinExistence type="predicted"/>
<keyword evidence="4 8" id="KW-0067">ATP-binding</keyword>
<dbReference type="Pfam" id="PF00005">
    <property type="entry name" value="ABC_tran"/>
    <property type="match status" value="1"/>
</dbReference>
<comment type="caution">
    <text evidence="8">The sequence shown here is derived from an EMBL/GenBank/DDBJ whole genome shotgun (WGS) entry which is preliminary data.</text>
</comment>
<dbReference type="CDD" id="cd03230">
    <property type="entry name" value="ABC_DR_subfamily_A"/>
    <property type="match status" value="1"/>
</dbReference>
<dbReference type="GO" id="GO:0046677">
    <property type="term" value="P:response to antibiotic"/>
    <property type="evidence" value="ECO:0007669"/>
    <property type="project" value="UniProtKB-KW"/>
</dbReference>
<dbReference type="Gene3D" id="3.40.50.300">
    <property type="entry name" value="P-loop containing nucleotide triphosphate hydrolases"/>
    <property type="match status" value="1"/>
</dbReference>
<protein>
    <submittedName>
        <fullName evidence="8">ATP-binding cassette domain-containing protein</fullName>
    </submittedName>
</protein>
<evidence type="ECO:0000256" key="4">
    <source>
        <dbReference type="ARBA" id="ARBA00022840"/>
    </source>
</evidence>
<evidence type="ECO:0000256" key="2">
    <source>
        <dbReference type="ARBA" id="ARBA00022448"/>
    </source>
</evidence>
<dbReference type="SMART" id="SM00382">
    <property type="entry name" value="AAA"/>
    <property type="match status" value="1"/>
</dbReference>
<keyword evidence="2" id="KW-0813">Transport</keyword>
<evidence type="ECO:0000313" key="8">
    <source>
        <dbReference type="EMBL" id="KAB1653258.1"/>
    </source>
</evidence>
<feature type="compositionally biased region" description="Low complexity" evidence="6">
    <location>
        <begin position="1"/>
        <end position="18"/>
    </location>
</feature>
<evidence type="ECO:0000313" key="9">
    <source>
        <dbReference type="Proteomes" id="UP000467240"/>
    </source>
</evidence>
<feature type="region of interest" description="Disordered" evidence="6">
    <location>
        <begin position="1"/>
        <end position="53"/>
    </location>
</feature>
<dbReference type="Proteomes" id="UP000467240">
    <property type="component" value="Unassembled WGS sequence"/>
</dbReference>
<keyword evidence="3" id="KW-0547">Nucleotide-binding</keyword>